<reference evidence="3 4" key="1">
    <citation type="submission" date="2018-06" db="EMBL/GenBank/DDBJ databases">
        <title>Fusarium incarnatum-equiseti species complex species 28.</title>
        <authorList>
            <person name="Gardiner D.M."/>
        </authorList>
    </citation>
    <scope>NUCLEOTIDE SEQUENCE [LARGE SCALE GENOMIC DNA]</scope>
    <source>
        <strain evidence="3 4">FIESC_28</strain>
    </source>
</reference>
<gene>
    <name evidence="3" type="ORF">FIESC28_11830</name>
</gene>
<evidence type="ECO:0008006" key="5">
    <source>
        <dbReference type="Google" id="ProtNLM"/>
    </source>
</evidence>
<dbReference type="PANTHER" id="PTHR37534">
    <property type="entry name" value="TRANSCRIPTIONAL ACTIVATOR PROTEIN UGA3"/>
    <property type="match status" value="1"/>
</dbReference>
<dbReference type="GO" id="GO:0005634">
    <property type="term" value="C:nucleus"/>
    <property type="evidence" value="ECO:0007669"/>
    <property type="project" value="UniProtKB-SubCell"/>
</dbReference>
<dbReference type="EMBL" id="QKXC01000056">
    <property type="protein sequence ID" value="RBR24532.1"/>
    <property type="molecule type" value="Genomic_DNA"/>
</dbReference>
<dbReference type="InterPro" id="IPR021858">
    <property type="entry name" value="Fun_TF"/>
</dbReference>
<proteinExistence type="predicted"/>
<dbReference type="GO" id="GO:0000976">
    <property type="term" value="F:transcription cis-regulatory region binding"/>
    <property type="evidence" value="ECO:0007669"/>
    <property type="project" value="TreeGrafter"/>
</dbReference>
<dbReference type="GO" id="GO:0045944">
    <property type="term" value="P:positive regulation of transcription by RNA polymerase II"/>
    <property type="evidence" value="ECO:0007669"/>
    <property type="project" value="TreeGrafter"/>
</dbReference>
<dbReference type="GO" id="GO:0003700">
    <property type="term" value="F:DNA-binding transcription factor activity"/>
    <property type="evidence" value="ECO:0007669"/>
    <property type="project" value="TreeGrafter"/>
</dbReference>
<dbReference type="RefSeq" id="XP_031019123.1">
    <property type="nucleotide sequence ID" value="XM_031165930.1"/>
</dbReference>
<evidence type="ECO:0000313" key="3">
    <source>
        <dbReference type="EMBL" id="RBR24532.1"/>
    </source>
</evidence>
<dbReference type="GeneID" id="42001226"/>
<sequence length="423" mass="47818">MDLPKPRQERETSLLMYYLDVVFPLQYLPHERTCVGKREWLLTILTSARPTYYATLCLALLHKEYTAISSTSEQAAVWKREKTYYYVLALQESQKLLGGLDNTSGMIKLKVTVIALACMLQLVSFESSHLTRGDWHVHLLAAKTLIPALVDGWSTALQSGPPASSIWCELNESDFDSDGDFVQTSLSFEYLAALRFLSNFLATIGILSCISVGPASPFEDYSHLMNQPGLMQLDELLGCRNWAMLTILEVGKLDRWKRQEQDHNRLSLKTLARRSMAIEDMVTEELQNSPTQGTLRDLITHIYAASITTYLHTVVSGLNHNLVEVQDSVSTTILLLEKLPDLQAVVSIIWPLALTGCMALPSQRGFFRVTLRSYSSTWSSLRKYDGVIEVLEEAWKKRELKTDEGAMNWEDLMDFQGIPVLLI</sequence>
<protein>
    <recommendedName>
        <fullName evidence="5">Regulatory protein</fullName>
    </recommendedName>
</protein>
<comment type="caution">
    <text evidence="3">The sequence shown here is derived from an EMBL/GenBank/DDBJ whole genome shotgun (WGS) entry which is preliminary data.</text>
</comment>
<keyword evidence="2" id="KW-0539">Nucleus</keyword>
<organism evidence="3 4">
    <name type="scientific">Fusarium coffeatum</name>
    <dbReference type="NCBI Taxonomy" id="231269"/>
    <lineage>
        <taxon>Eukaryota</taxon>
        <taxon>Fungi</taxon>
        <taxon>Dikarya</taxon>
        <taxon>Ascomycota</taxon>
        <taxon>Pezizomycotina</taxon>
        <taxon>Sordariomycetes</taxon>
        <taxon>Hypocreomycetidae</taxon>
        <taxon>Hypocreales</taxon>
        <taxon>Nectriaceae</taxon>
        <taxon>Fusarium</taxon>
        <taxon>Fusarium incarnatum-equiseti species complex</taxon>
    </lineage>
</organism>
<comment type="subcellular location">
    <subcellularLocation>
        <location evidence="1">Nucleus</location>
    </subcellularLocation>
</comment>
<name>A0A366S6A0_9HYPO</name>
<dbReference type="OrthoDB" id="5213892at2759"/>
<evidence type="ECO:0000313" key="4">
    <source>
        <dbReference type="Proteomes" id="UP000253153"/>
    </source>
</evidence>
<dbReference type="PANTHER" id="PTHR37534:SF26">
    <property type="entry name" value="TRANSCRIPTION FACTOR, PUTATIVE-RELATED"/>
    <property type="match status" value="1"/>
</dbReference>
<dbReference type="Pfam" id="PF11951">
    <property type="entry name" value="Fungal_trans_2"/>
    <property type="match status" value="1"/>
</dbReference>
<dbReference type="AlphaFoldDB" id="A0A366S6A0"/>
<keyword evidence="4" id="KW-1185">Reference proteome</keyword>
<dbReference type="Proteomes" id="UP000253153">
    <property type="component" value="Unassembled WGS sequence"/>
</dbReference>
<accession>A0A366S6A0</accession>
<evidence type="ECO:0000256" key="1">
    <source>
        <dbReference type="ARBA" id="ARBA00004123"/>
    </source>
</evidence>
<evidence type="ECO:0000256" key="2">
    <source>
        <dbReference type="ARBA" id="ARBA00023242"/>
    </source>
</evidence>